<dbReference type="EMBL" id="UOFK01000132">
    <property type="protein sequence ID" value="VAW77885.1"/>
    <property type="molecule type" value="Genomic_DNA"/>
</dbReference>
<feature type="non-terminal residue" evidence="11">
    <location>
        <position position="1"/>
    </location>
</feature>
<dbReference type="InterPro" id="IPR050428">
    <property type="entry name" value="TCS_sensor_his_kinase"/>
</dbReference>
<name>A0A3B0YAM8_9ZZZZ</name>
<dbReference type="PRINTS" id="PR00344">
    <property type="entry name" value="BCTRLSENSOR"/>
</dbReference>
<evidence type="ECO:0000256" key="7">
    <source>
        <dbReference type="ARBA" id="ARBA00022777"/>
    </source>
</evidence>
<evidence type="ECO:0000256" key="6">
    <source>
        <dbReference type="ARBA" id="ARBA00022692"/>
    </source>
</evidence>
<dbReference type="Gene3D" id="3.30.565.10">
    <property type="entry name" value="Histidine kinase-like ATPase, C-terminal domain"/>
    <property type="match status" value="1"/>
</dbReference>
<dbReference type="InterPro" id="IPR004358">
    <property type="entry name" value="Sig_transdc_His_kin-like_C"/>
</dbReference>
<keyword evidence="8" id="KW-1133">Transmembrane helix</keyword>
<feature type="domain" description="Histidine kinase" evidence="10">
    <location>
        <begin position="1"/>
        <end position="154"/>
    </location>
</feature>
<evidence type="ECO:0000256" key="1">
    <source>
        <dbReference type="ARBA" id="ARBA00000085"/>
    </source>
</evidence>
<dbReference type="PANTHER" id="PTHR45436">
    <property type="entry name" value="SENSOR HISTIDINE KINASE YKOH"/>
    <property type="match status" value="1"/>
</dbReference>
<dbReference type="PANTHER" id="PTHR45436:SF8">
    <property type="entry name" value="HISTIDINE KINASE"/>
    <property type="match status" value="1"/>
</dbReference>
<evidence type="ECO:0000256" key="3">
    <source>
        <dbReference type="ARBA" id="ARBA00012438"/>
    </source>
</evidence>
<keyword evidence="7" id="KW-0418">Kinase</keyword>
<keyword evidence="9" id="KW-0472">Membrane</keyword>
<dbReference type="Pfam" id="PF02518">
    <property type="entry name" value="HATPase_c"/>
    <property type="match status" value="1"/>
</dbReference>
<evidence type="ECO:0000256" key="2">
    <source>
        <dbReference type="ARBA" id="ARBA00004370"/>
    </source>
</evidence>
<organism evidence="11">
    <name type="scientific">hydrothermal vent metagenome</name>
    <dbReference type="NCBI Taxonomy" id="652676"/>
    <lineage>
        <taxon>unclassified sequences</taxon>
        <taxon>metagenomes</taxon>
        <taxon>ecological metagenomes</taxon>
    </lineage>
</organism>
<proteinExistence type="predicted"/>
<dbReference type="SUPFAM" id="SSF55874">
    <property type="entry name" value="ATPase domain of HSP90 chaperone/DNA topoisomerase II/histidine kinase"/>
    <property type="match status" value="1"/>
</dbReference>
<accession>A0A3B0YAM8</accession>
<keyword evidence="6" id="KW-0812">Transmembrane</keyword>
<comment type="subcellular location">
    <subcellularLocation>
        <location evidence="2">Membrane</location>
    </subcellularLocation>
</comment>
<dbReference type="AlphaFoldDB" id="A0A3B0YAM8"/>
<evidence type="ECO:0000256" key="4">
    <source>
        <dbReference type="ARBA" id="ARBA00022553"/>
    </source>
</evidence>
<keyword evidence="4" id="KW-0597">Phosphoprotein</keyword>
<dbReference type="GO" id="GO:0000160">
    <property type="term" value="P:phosphorelay signal transduction system"/>
    <property type="evidence" value="ECO:0007669"/>
    <property type="project" value="TreeGrafter"/>
</dbReference>
<evidence type="ECO:0000256" key="5">
    <source>
        <dbReference type="ARBA" id="ARBA00022679"/>
    </source>
</evidence>
<dbReference type="SMART" id="SM00387">
    <property type="entry name" value="HATPase_c"/>
    <property type="match status" value="1"/>
</dbReference>
<comment type="catalytic activity">
    <reaction evidence="1">
        <text>ATP + protein L-histidine = ADP + protein N-phospho-L-histidine.</text>
        <dbReference type="EC" id="2.7.13.3"/>
    </reaction>
</comment>
<dbReference type="GO" id="GO:0004673">
    <property type="term" value="F:protein histidine kinase activity"/>
    <property type="evidence" value="ECO:0007669"/>
    <property type="project" value="UniProtKB-EC"/>
</dbReference>
<evidence type="ECO:0000259" key="10">
    <source>
        <dbReference type="PROSITE" id="PS50109"/>
    </source>
</evidence>
<dbReference type="PROSITE" id="PS50109">
    <property type="entry name" value="HIS_KIN"/>
    <property type="match status" value="1"/>
</dbReference>
<evidence type="ECO:0000313" key="11">
    <source>
        <dbReference type="EMBL" id="VAW77885.1"/>
    </source>
</evidence>
<dbReference type="EC" id="2.7.13.3" evidence="3"/>
<keyword evidence="5" id="KW-0808">Transferase</keyword>
<dbReference type="InterPro" id="IPR036890">
    <property type="entry name" value="HATPase_C_sf"/>
</dbReference>
<sequence length="161" mass="18026">QPREAFSETDMGALLHDVVELYEPLAEEKNLTLTLQTDINLYMQGDRDLLFQAMANLLDNAIKYTPPQGRIEITLDQQTDSGRITIADSGLGIPETERQQVLQRFYRLEKSRTSPGSGLGLSLVAAVTKIHGMTLRLENNHPGLRVCCEFPIIRTTNINES</sequence>
<reference evidence="11" key="1">
    <citation type="submission" date="2018-06" db="EMBL/GenBank/DDBJ databases">
        <authorList>
            <person name="Zhirakovskaya E."/>
        </authorList>
    </citation>
    <scope>NUCLEOTIDE SEQUENCE</scope>
</reference>
<dbReference type="InterPro" id="IPR005467">
    <property type="entry name" value="His_kinase_dom"/>
</dbReference>
<protein>
    <recommendedName>
        <fullName evidence="3">histidine kinase</fullName>
        <ecNumber evidence="3">2.7.13.3</ecNumber>
    </recommendedName>
</protein>
<evidence type="ECO:0000256" key="8">
    <source>
        <dbReference type="ARBA" id="ARBA00022989"/>
    </source>
</evidence>
<dbReference type="InterPro" id="IPR003594">
    <property type="entry name" value="HATPase_dom"/>
</dbReference>
<gene>
    <name evidence="11" type="ORF">MNBD_GAMMA13-642</name>
</gene>
<dbReference type="GO" id="GO:0005886">
    <property type="term" value="C:plasma membrane"/>
    <property type="evidence" value="ECO:0007669"/>
    <property type="project" value="TreeGrafter"/>
</dbReference>
<evidence type="ECO:0000256" key="9">
    <source>
        <dbReference type="ARBA" id="ARBA00023136"/>
    </source>
</evidence>